<dbReference type="OrthoDB" id="683212at2759"/>
<proteinExistence type="predicted"/>
<dbReference type="PANTHER" id="PTHR33739:SF3">
    <property type="entry name" value="OS07G0681500 PROTEIN"/>
    <property type="match status" value="1"/>
</dbReference>
<dbReference type="Proteomes" id="UP000250321">
    <property type="component" value="Unassembled WGS sequence"/>
</dbReference>
<dbReference type="STRING" id="2094558.A0A314Y8F3"/>
<name>A0A314Y8F3_PRUYE</name>
<feature type="compositionally biased region" description="Low complexity" evidence="1">
    <location>
        <begin position="732"/>
        <end position="749"/>
    </location>
</feature>
<dbReference type="GO" id="GO:0016592">
    <property type="term" value="C:mediator complex"/>
    <property type="evidence" value="ECO:0007669"/>
    <property type="project" value="InterPro"/>
</dbReference>
<accession>A0A314Y8F3</accession>
<keyword evidence="3" id="KW-1185">Reference proteome</keyword>
<organism evidence="2 3">
    <name type="scientific">Prunus yedoensis var. nudiflora</name>
    <dbReference type="NCBI Taxonomy" id="2094558"/>
    <lineage>
        <taxon>Eukaryota</taxon>
        <taxon>Viridiplantae</taxon>
        <taxon>Streptophyta</taxon>
        <taxon>Embryophyta</taxon>
        <taxon>Tracheophyta</taxon>
        <taxon>Spermatophyta</taxon>
        <taxon>Magnoliopsida</taxon>
        <taxon>eudicotyledons</taxon>
        <taxon>Gunneridae</taxon>
        <taxon>Pentapetalae</taxon>
        <taxon>rosids</taxon>
        <taxon>fabids</taxon>
        <taxon>Rosales</taxon>
        <taxon>Rosaceae</taxon>
        <taxon>Amygdaloideae</taxon>
        <taxon>Amygdaleae</taxon>
        <taxon>Prunus</taxon>
    </lineage>
</organism>
<dbReference type="PANTHER" id="PTHR33739">
    <property type="entry name" value="OS07G0681500 PROTEIN"/>
    <property type="match status" value="1"/>
</dbReference>
<reference evidence="2 3" key="1">
    <citation type="submission" date="2018-02" db="EMBL/GenBank/DDBJ databases">
        <title>Draft genome of wild Prunus yedoensis var. nudiflora.</title>
        <authorList>
            <person name="Baek S."/>
            <person name="Kim J.-H."/>
            <person name="Choi K."/>
            <person name="Kim G.-B."/>
            <person name="Cho A."/>
            <person name="Jang H."/>
            <person name="Shin C.-H."/>
            <person name="Yu H.-J."/>
            <person name="Mun J.-H."/>
        </authorList>
    </citation>
    <scope>NUCLEOTIDE SEQUENCE [LARGE SCALE GENOMIC DNA]</scope>
    <source>
        <strain evidence="3">cv. Jeju island</strain>
        <tissue evidence="2">Leaf</tissue>
    </source>
</reference>
<evidence type="ECO:0000256" key="1">
    <source>
        <dbReference type="SAM" id="MobiDB-lite"/>
    </source>
</evidence>
<feature type="region of interest" description="Disordered" evidence="1">
    <location>
        <begin position="732"/>
        <end position="754"/>
    </location>
</feature>
<gene>
    <name evidence="2" type="ORF">Pyn_17313</name>
</gene>
<dbReference type="GO" id="GO:2000762">
    <property type="term" value="P:regulation of phenylpropanoid metabolic process"/>
    <property type="evidence" value="ECO:0007669"/>
    <property type="project" value="InterPro"/>
</dbReference>
<sequence>MGSMGMVMGSELERRVVELVTAKQKESPVVWAMEVGNWVEAVPSIELGEVLVSQLCFQHNRPSLWKFIDHALSSGLLCPLHVLSILSSRVVPHRRAQPEAYRLYLELLRRYAFSFGPLAGNASKEKITESIDAALQLSQTFKVHVVELGHALVLFFFSVIISLIDSTLDDWGFKMTSRKRPRSAFGGSDNDMEIDSRESQNLKVKEHHERIRKRNSLLAIEVLAKPTESRKSLVLLRLVHLNMPERFNGLLQRLRFLEGRQLASSDLNSALQLLARLSANIHSERDPLEGPIPHLEARLCVLLSIVPLAIANVLEDKIKVNSSSIEGDTVSGNMESGYGDKMDGKANTSRKQGLISSLQVLGNFSGLLCPPSSVVDSSNIAATKAARFVLNSKNEKDASGGGSDGDTSIKSGGDMRHLIVEACIARNLIDTSAYFWPGYVSASTISPSDTSPVQKSLWSTFMEGAPLRDALIKSLIRTPVSSLAEVEKLYHIALTGSEEEKSAAAKILCGASLKSGWNIQEHVVHFVVKLLSPPVPPNYSGSRSHLIDYMSMLSALLFGTSSVDTVHILSLHGMVPEVAASLITLCEVFGSLKPTSSNKSSIGDESSVYMVFSLAFLFLLRLWKFYRPPLEQYITERGGAVGGVLTLEYLLLLRNGHTAPARNETNSSGDQLESASREPMCIDSYPKLQAWYCQNKSCIASTLSGLSSGNPVHEVANKILSMIYWKITRTGDPSSNSSGPSSSSISGSPADTGEDMCQRPMLPAWEILEAIPFVLEAILTACAYGRLSSRDLTTGLRDLVEFLPASLAAIISYFSAEVTRGIWKQVAMNGIDWPSPAAILQSVESEIKEILNAVGVNVPSCGISTVTLPLPLAALVSLTITFKLEKSLEYIHAAAGLALENCASGCPWPSMPIVGCLWAQKVRRWHHFIVVSCSRSVFRQNKDAVAQLLRSCFSSFLGSLHASTSSLSSQSSVNGLLGFTIADISARPSVAPGFLYLRSCRTIHVVQHVNDVILGLVAEYAAKLAERCASTDSPSLKSSQASLSLAIAKAKEVASLGASLLCVAGGVQLVQELYRETIPTWLLSSKEEKLGEANDVSRVMEGYAMAYLVILSGSIEWGIGDNLPSWTLSRRARIVGSHMDFLAGVLEGNISLGCDPATWKAYVSCLVGLMVNFAPAWIREVKVETLRKLASGLRGWHECELALSLLERGGASAIGSAAELVHVLDGA</sequence>
<dbReference type="AlphaFoldDB" id="A0A314Y8F3"/>
<dbReference type="InterPro" id="IPR039638">
    <property type="entry name" value="MED33A/B"/>
</dbReference>
<evidence type="ECO:0000313" key="2">
    <source>
        <dbReference type="EMBL" id="PQQ02097.1"/>
    </source>
</evidence>
<evidence type="ECO:0000313" key="3">
    <source>
        <dbReference type="Proteomes" id="UP000250321"/>
    </source>
</evidence>
<comment type="caution">
    <text evidence="2">The sequence shown here is derived from an EMBL/GenBank/DDBJ whole genome shotgun (WGS) entry which is preliminary data.</text>
</comment>
<dbReference type="EMBL" id="PJQY01001500">
    <property type="protein sequence ID" value="PQQ02097.1"/>
    <property type="molecule type" value="Genomic_DNA"/>
</dbReference>
<protein>
    <submittedName>
        <fullName evidence="2">Mediator of RNA polymerase II transcription subunit 33A-like</fullName>
    </submittedName>
</protein>